<feature type="compositionally biased region" description="Polar residues" evidence="2">
    <location>
        <begin position="21"/>
        <end position="44"/>
    </location>
</feature>
<organism evidence="3 4">
    <name type="scientific">Syncephalastrum racemosum</name>
    <name type="common">Filamentous fungus</name>
    <dbReference type="NCBI Taxonomy" id="13706"/>
    <lineage>
        <taxon>Eukaryota</taxon>
        <taxon>Fungi</taxon>
        <taxon>Fungi incertae sedis</taxon>
        <taxon>Mucoromycota</taxon>
        <taxon>Mucoromycotina</taxon>
        <taxon>Mucoromycetes</taxon>
        <taxon>Mucorales</taxon>
        <taxon>Syncephalastraceae</taxon>
        <taxon>Syncephalastrum</taxon>
    </lineage>
</organism>
<dbReference type="Proteomes" id="UP000242180">
    <property type="component" value="Unassembled WGS sequence"/>
</dbReference>
<sequence length="370" mass="41817">MFALFRHFLFRINSHPLTTLENKAKSTSSTIKNPRQTLSEQRLSSDAPDPFVIFRETNTSSEVISESSNSQLKRTHPETLGTHLRSSRIPIKKNRHRSPSPMSQEPSTTMGATKPTASGAPTSSVRRSPLSNGEKKKIGTNFLHSLQRDFKSLLPVLPCHKCGRQGNWRMHVGQDKTTKPAAPTFSCITCTYKPVYTEVRKLLTQLKDQEKVASPTPAANDPPQPHQCPEATAQEQPNTPAEPLVQHQQQQPQSLVEQFAHVADLPDVIKTVLRQLDHQRAILQEHAAFQQKFLDMQQRNELLQEEIQRLREELAAARATQHQPPVLDEDMDSCPPCCWPDHWPLGCRLARPPIRQIETCPFESVQQSHC</sequence>
<evidence type="ECO:0000313" key="3">
    <source>
        <dbReference type="EMBL" id="ORY99165.1"/>
    </source>
</evidence>
<feature type="region of interest" description="Disordered" evidence="2">
    <location>
        <begin position="209"/>
        <end position="252"/>
    </location>
</feature>
<proteinExistence type="predicted"/>
<gene>
    <name evidence="3" type="ORF">BCR43DRAFT_513301</name>
</gene>
<keyword evidence="1" id="KW-0175">Coiled coil</keyword>
<feature type="region of interest" description="Disordered" evidence="2">
    <location>
        <begin position="60"/>
        <end position="136"/>
    </location>
</feature>
<evidence type="ECO:0000256" key="1">
    <source>
        <dbReference type="SAM" id="Coils"/>
    </source>
</evidence>
<dbReference type="AlphaFoldDB" id="A0A1X2HJ79"/>
<reference evidence="3 4" key="1">
    <citation type="submission" date="2016-07" db="EMBL/GenBank/DDBJ databases">
        <title>Pervasive Adenine N6-methylation of Active Genes in Fungi.</title>
        <authorList>
            <consortium name="DOE Joint Genome Institute"/>
            <person name="Mondo S.J."/>
            <person name="Dannebaum R.O."/>
            <person name="Kuo R.C."/>
            <person name="Labutti K."/>
            <person name="Haridas S."/>
            <person name="Kuo A."/>
            <person name="Salamov A."/>
            <person name="Ahrendt S.R."/>
            <person name="Lipzen A."/>
            <person name="Sullivan W."/>
            <person name="Andreopoulos W.B."/>
            <person name="Clum A."/>
            <person name="Lindquist E."/>
            <person name="Daum C."/>
            <person name="Ramamoorthy G.K."/>
            <person name="Gryganskyi A."/>
            <person name="Culley D."/>
            <person name="Magnuson J.K."/>
            <person name="James T.Y."/>
            <person name="O'Malley M.A."/>
            <person name="Stajich J.E."/>
            <person name="Spatafora J.W."/>
            <person name="Visel A."/>
            <person name="Grigoriev I.V."/>
        </authorList>
    </citation>
    <scope>NUCLEOTIDE SEQUENCE [LARGE SCALE GENOMIC DNA]</scope>
    <source>
        <strain evidence="3 4">NRRL 2496</strain>
    </source>
</reference>
<feature type="compositionally biased region" description="Low complexity" evidence="2">
    <location>
        <begin position="60"/>
        <end position="70"/>
    </location>
</feature>
<dbReference type="InParanoid" id="A0A1X2HJ79"/>
<feature type="region of interest" description="Disordered" evidence="2">
    <location>
        <begin position="21"/>
        <end position="48"/>
    </location>
</feature>
<feature type="compositionally biased region" description="Low complexity" evidence="2">
    <location>
        <begin position="242"/>
        <end position="252"/>
    </location>
</feature>
<feature type="compositionally biased region" description="Polar residues" evidence="2">
    <location>
        <begin position="100"/>
        <end position="131"/>
    </location>
</feature>
<keyword evidence="4" id="KW-1185">Reference proteome</keyword>
<accession>A0A1X2HJ79</accession>
<evidence type="ECO:0000256" key="2">
    <source>
        <dbReference type="SAM" id="MobiDB-lite"/>
    </source>
</evidence>
<protein>
    <submittedName>
        <fullName evidence="3">Uncharacterized protein</fullName>
    </submittedName>
</protein>
<name>A0A1X2HJ79_SYNRA</name>
<evidence type="ECO:0000313" key="4">
    <source>
        <dbReference type="Proteomes" id="UP000242180"/>
    </source>
</evidence>
<comment type="caution">
    <text evidence="3">The sequence shown here is derived from an EMBL/GenBank/DDBJ whole genome shotgun (WGS) entry which is preliminary data.</text>
</comment>
<feature type="coiled-coil region" evidence="1">
    <location>
        <begin position="286"/>
        <end position="320"/>
    </location>
</feature>
<dbReference type="EMBL" id="MCGN01000003">
    <property type="protein sequence ID" value="ORY99165.1"/>
    <property type="molecule type" value="Genomic_DNA"/>
</dbReference>